<evidence type="ECO:0000313" key="3">
    <source>
        <dbReference type="EMBL" id="GEU92996.1"/>
    </source>
</evidence>
<comment type="caution">
    <text evidence="3">The sequence shown here is derived from an EMBL/GenBank/DDBJ whole genome shotgun (WGS) entry which is preliminary data.</text>
</comment>
<proteinExistence type="predicted"/>
<evidence type="ECO:0000256" key="1">
    <source>
        <dbReference type="SAM" id="MobiDB-lite"/>
    </source>
</evidence>
<evidence type="ECO:0000259" key="2">
    <source>
        <dbReference type="Pfam" id="PF07727"/>
    </source>
</evidence>
<dbReference type="Pfam" id="PF07727">
    <property type="entry name" value="RVT_2"/>
    <property type="match status" value="1"/>
</dbReference>
<dbReference type="EMBL" id="BKCJ010010754">
    <property type="protein sequence ID" value="GEU92996.1"/>
    <property type="molecule type" value="Genomic_DNA"/>
</dbReference>
<dbReference type="InterPro" id="IPR013103">
    <property type="entry name" value="RVT_2"/>
</dbReference>
<feature type="domain" description="Reverse transcriptase Ty1/copia-type" evidence="2">
    <location>
        <begin position="289"/>
        <end position="389"/>
    </location>
</feature>
<reference evidence="3" key="1">
    <citation type="journal article" date="2019" name="Sci. Rep.">
        <title>Draft genome of Tanacetum cinerariifolium, the natural source of mosquito coil.</title>
        <authorList>
            <person name="Yamashiro T."/>
            <person name="Shiraishi A."/>
            <person name="Satake H."/>
            <person name="Nakayama K."/>
        </authorList>
    </citation>
    <scope>NUCLEOTIDE SEQUENCE</scope>
</reference>
<feature type="compositionally biased region" description="Basic and acidic residues" evidence="1">
    <location>
        <begin position="59"/>
        <end position="72"/>
    </location>
</feature>
<protein>
    <submittedName>
        <fullName evidence="3">Retrovirus-related Pol polyprotein from transposon TNT 1-94</fullName>
    </submittedName>
</protein>
<feature type="region of interest" description="Disordered" evidence="1">
    <location>
        <begin position="37"/>
        <end position="123"/>
    </location>
</feature>
<feature type="compositionally biased region" description="Low complexity" evidence="1">
    <location>
        <begin position="73"/>
        <end position="105"/>
    </location>
</feature>
<gene>
    <name evidence="3" type="ORF">Tci_064974</name>
</gene>
<sequence>MPPKKTSTSAAPAMTQAAIRQLIADSVTAALEAQATTMENTNNTDRNTGQSETPVARKGTSDHIKKFNDRRNTTNNDNNNYLNNHDNNNYPNDCNNHNHSNNRNNNKYHDKRNNYNRNNDYHQRQNKRQEAIRAYTVNPTKNSLYARNLPLCKRCRIHHTGSCSVVCQLSLLYLSKWECYTTSEEPIADEPTTSILDDIADESIQEDTIELYRNTFFNLFCSHVLEEADSSSTNQDPSNMHEFYQQYLSTNQWIKNYPLEKVIVDPSKPVMTRSRLQTDAKMCMYALTELVERPVGRNIIGVKWLWKNKTDAKNIIIRTKSCLIAKGYSQEKGIDFEESFAPIACLEAVKMFGDYATYKNFTVYQMDIKTAFLNGPLKEEVYVSQTDGFVDIFLIVLRKLFTVSNKLQEHNMRSFPYS</sequence>
<dbReference type="AlphaFoldDB" id="A0A6L2P3V8"/>
<organism evidence="3">
    <name type="scientific">Tanacetum cinerariifolium</name>
    <name type="common">Dalmatian daisy</name>
    <name type="synonym">Chrysanthemum cinerariifolium</name>
    <dbReference type="NCBI Taxonomy" id="118510"/>
    <lineage>
        <taxon>Eukaryota</taxon>
        <taxon>Viridiplantae</taxon>
        <taxon>Streptophyta</taxon>
        <taxon>Embryophyta</taxon>
        <taxon>Tracheophyta</taxon>
        <taxon>Spermatophyta</taxon>
        <taxon>Magnoliopsida</taxon>
        <taxon>eudicotyledons</taxon>
        <taxon>Gunneridae</taxon>
        <taxon>Pentapetalae</taxon>
        <taxon>asterids</taxon>
        <taxon>campanulids</taxon>
        <taxon>Asterales</taxon>
        <taxon>Asteraceae</taxon>
        <taxon>Asteroideae</taxon>
        <taxon>Anthemideae</taxon>
        <taxon>Anthemidinae</taxon>
        <taxon>Tanacetum</taxon>
    </lineage>
</organism>
<name>A0A6L2P3V8_TANCI</name>
<feature type="compositionally biased region" description="Basic and acidic residues" evidence="1">
    <location>
        <begin position="107"/>
        <end position="123"/>
    </location>
</feature>
<feature type="compositionally biased region" description="Polar residues" evidence="1">
    <location>
        <begin position="37"/>
        <end position="53"/>
    </location>
</feature>
<accession>A0A6L2P3V8</accession>